<reference evidence="1" key="1">
    <citation type="journal article" date="2014" name="Int. J. Syst. Evol. Microbiol.">
        <title>Complete genome sequence of Corynebacterium casei LMG S-19264T (=DSM 44701T), isolated from a smear-ripened cheese.</title>
        <authorList>
            <consortium name="US DOE Joint Genome Institute (JGI-PGF)"/>
            <person name="Walter F."/>
            <person name="Albersmeier A."/>
            <person name="Kalinowski J."/>
            <person name="Ruckert C."/>
        </authorList>
    </citation>
    <scope>NUCLEOTIDE SEQUENCE</scope>
    <source>
        <strain evidence="1">JCM 15325</strain>
    </source>
</reference>
<dbReference type="AlphaFoldDB" id="A0A917S5E1"/>
<organism evidence="1 2">
    <name type="scientific">Sporolactobacillus putidus</name>
    <dbReference type="NCBI Taxonomy" id="492735"/>
    <lineage>
        <taxon>Bacteria</taxon>
        <taxon>Bacillati</taxon>
        <taxon>Bacillota</taxon>
        <taxon>Bacilli</taxon>
        <taxon>Bacillales</taxon>
        <taxon>Sporolactobacillaceae</taxon>
        <taxon>Sporolactobacillus</taxon>
    </lineage>
</organism>
<sequence length="62" mass="7184">MCSKISVDIMNKLDIYVSVYTFYTLNCKKNLGAGEEEVKKSYVQMQNSEQLRVIGNKSRFKL</sequence>
<comment type="caution">
    <text evidence="1">The sequence shown here is derived from an EMBL/GenBank/DDBJ whole genome shotgun (WGS) entry which is preliminary data.</text>
</comment>
<name>A0A917S5E1_9BACL</name>
<evidence type="ECO:0000313" key="2">
    <source>
        <dbReference type="Proteomes" id="UP000654670"/>
    </source>
</evidence>
<evidence type="ECO:0000313" key="1">
    <source>
        <dbReference type="EMBL" id="GGL56941.1"/>
    </source>
</evidence>
<proteinExistence type="predicted"/>
<gene>
    <name evidence="1" type="ORF">GCM10007968_21150</name>
</gene>
<dbReference type="Proteomes" id="UP000654670">
    <property type="component" value="Unassembled WGS sequence"/>
</dbReference>
<protein>
    <submittedName>
        <fullName evidence="1">Uncharacterized protein</fullName>
    </submittedName>
</protein>
<accession>A0A917S5E1</accession>
<keyword evidence="2" id="KW-1185">Reference proteome</keyword>
<dbReference type="EMBL" id="BMOK01000008">
    <property type="protein sequence ID" value="GGL56941.1"/>
    <property type="molecule type" value="Genomic_DNA"/>
</dbReference>
<reference evidence="1" key="2">
    <citation type="submission" date="2020-09" db="EMBL/GenBank/DDBJ databases">
        <authorList>
            <person name="Sun Q."/>
            <person name="Ohkuma M."/>
        </authorList>
    </citation>
    <scope>NUCLEOTIDE SEQUENCE</scope>
    <source>
        <strain evidence="1">JCM 15325</strain>
    </source>
</reference>